<keyword evidence="5" id="KW-0949">S-adenosyl-L-methionine</keyword>
<evidence type="ECO:0000256" key="3">
    <source>
        <dbReference type="ARBA" id="ARBA00022603"/>
    </source>
</evidence>
<evidence type="ECO:0000256" key="8">
    <source>
        <dbReference type="ARBA" id="ARBA00049120"/>
    </source>
</evidence>
<dbReference type="EC" id="2.1.1.113" evidence="2"/>
<dbReference type="AlphaFoldDB" id="A0A501P943"/>
<name>A0A501P943_9STRE</name>
<evidence type="ECO:0000313" key="11">
    <source>
        <dbReference type="EMBL" id="TPD57242.1"/>
    </source>
</evidence>
<dbReference type="GO" id="GO:0015667">
    <property type="term" value="F:site-specific DNA-methyltransferase (cytosine-N4-specific) activity"/>
    <property type="evidence" value="ECO:0007669"/>
    <property type="project" value="UniProtKB-EC"/>
</dbReference>
<protein>
    <recommendedName>
        <fullName evidence="2">site-specific DNA-methyltransferase (cytosine-N(4)-specific)</fullName>
        <ecNumber evidence="2">2.1.1.113</ecNumber>
    </recommendedName>
</protein>
<evidence type="ECO:0000259" key="9">
    <source>
        <dbReference type="Pfam" id="PF01555"/>
    </source>
</evidence>
<dbReference type="GO" id="GO:0032259">
    <property type="term" value="P:methylation"/>
    <property type="evidence" value="ECO:0007669"/>
    <property type="project" value="UniProtKB-KW"/>
</dbReference>
<dbReference type="Gene3D" id="3.40.50.150">
    <property type="entry name" value="Vaccinia Virus protein VP39"/>
    <property type="match status" value="2"/>
</dbReference>
<evidence type="ECO:0000256" key="1">
    <source>
        <dbReference type="ARBA" id="ARBA00010203"/>
    </source>
</evidence>
<dbReference type="GO" id="GO:0008170">
    <property type="term" value="F:N-methyltransferase activity"/>
    <property type="evidence" value="ECO:0007669"/>
    <property type="project" value="InterPro"/>
</dbReference>
<reference evidence="10 12" key="1">
    <citation type="submission" date="2019-06" db="EMBL/GenBank/DDBJ databases">
        <title>Streptococcus sp.</title>
        <authorList>
            <person name="Xiao C."/>
            <person name="Li X."/>
            <person name="Sun Y."/>
            <person name="Qi H."/>
        </authorList>
    </citation>
    <scope>NUCLEOTIDE SEQUENCE [LARGE SCALE GENOMIC DNA]</scope>
    <source>
        <strain evidence="10 12">C17</strain>
    </source>
</reference>
<dbReference type="Proteomes" id="UP000318281">
    <property type="component" value="Unassembled WGS sequence"/>
</dbReference>
<dbReference type="InterPro" id="IPR029063">
    <property type="entry name" value="SAM-dependent_MTases_sf"/>
</dbReference>
<keyword evidence="4 10" id="KW-0808">Transferase</keyword>
<dbReference type="SUPFAM" id="SSF53335">
    <property type="entry name" value="S-adenosyl-L-methionine-dependent methyltransferases"/>
    <property type="match status" value="2"/>
</dbReference>
<proteinExistence type="inferred from homology"/>
<gene>
    <name evidence="11" type="ORF">FJN11_05950</name>
    <name evidence="10" type="ORF">FJN11_08150</name>
</gene>
<keyword evidence="6" id="KW-0680">Restriction system</keyword>
<dbReference type="EMBL" id="VFJA01000003">
    <property type="protein sequence ID" value="TPD56823.1"/>
    <property type="molecule type" value="Genomic_DNA"/>
</dbReference>
<comment type="catalytic activity">
    <reaction evidence="8">
        <text>a 2'-deoxycytidine in DNA + S-adenosyl-L-methionine = an N(4)-methyl-2'-deoxycytidine in DNA + S-adenosyl-L-homocysteine + H(+)</text>
        <dbReference type="Rhea" id="RHEA:16857"/>
        <dbReference type="Rhea" id="RHEA-COMP:11369"/>
        <dbReference type="Rhea" id="RHEA-COMP:13674"/>
        <dbReference type="ChEBI" id="CHEBI:15378"/>
        <dbReference type="ChEBI" id="CHEBI:57856"/>
        <dbReference type="ChEBI" id="CHEBI:59789"/>
        <dbReference type="ChEBI" id="CHEBI:85452"/>
        <dbReference type="ChEBI" id="CHEBI:137933"/>
        <dbReference type="EC" id="2.1.1.113"/>
    </reaction>
</comment>
<evidence type="ECO:0000256" key="6">
    <source>
        <dbReference type="ARBA" id="ARBA00022747"/>
    </source>
</evidence>
<evidence type="ECO:0000313" key="12">
    <source>
        <dbReference type="Proteomes" id="UP000318281"/>
    </source>
</evidence>
<comment type="caution">
    <text evidence="10">The sequence shown here is derived from an EMBL/GenBank/DDBJ whole genome shotgun (WGS) entry which is preliminary data.</text>
</comment>
<evidence type="ECO:0000313" key="10">
    <source>
        <dbReference type="EMBL" id="TPD56823.1"/>
    </source>
</evidence>
<dbReference type="InterPro" id="IPR002941">
    <property type="entry name" value="DNA_methylase_N4/N6"/>
</dbReference>
<accession>A0A501P943</accession>
<keyword evidence="12" id="KW-1185">Reference proteome</keyword>
<evidence type="ECO:0000256" key="2">
    <source>
        <dbReference type="ARBA" id="ARBA00012185"/>
    </source>
</evidence>
<comment type="similarity">
    <text evidence="1">Belongs to the N(4)/N(6)-methyltransferase family. N(4) subfamily.</text>
</comment>
<dbReference type="PROSITE" id="PS00093">
    <property type="entry name" value="N4_MTASE"/>
    <property type="match status" value="1"/>
</dbReference>
<evidence type="ECO:0000256" key="4">
    <source>
        <dbReference type="ARBA" id="ARBA00022679"/>
    </source>
</evidence>
<feature type="domain" description="DNA methylase N-4/N-6" evidence="9">
    <location>
        <begin position="13"/>
        <end position="88"/>
    </location>
</feature>
<sequence length="423" mass="49651">MLKSNLVDKIKEKEIDYWDFKNVTASGMHKISAYPATMVPDMQYELIKLIKSEDSSITNILDPFHGSGTTLVEGEKNNLFPIGIDINPLANLITKVKLQGVNKIYIYIANNRIEKFLKSNSFEFDKHYFYNIEKWYRKDFIITFSKIRSAIQREKYRYVRQYYWVCLINILKKYSNTRSSTFKLHIKEQSAIEKMENHIVEDFIKSINEYSQYLPDYNRSKKIDLKIGKSEDILFGMKSDSVDLIVTSPPYGDNSTTVTYGQYSMLPIYWIDRKDLEVFSENLIDNYSSIDSNSLGGSGKRNKQKHQSHYLSDYLESISQDKRKKVENFVIDYLEVMMQMGRVLKKDKRIVLTLGDRRVDNKVVPLSSITQEFFENIGFELEASITRNIPIKRMPRRVSKVKDKSVESMNQEYVLILRKIKEI</sequence>
<dbReference type="EMBL" id="VFJA01000002">
    <property type="protein sequence ID" value="TPD57242.1"/>
    <property type="molecule type" value="Genomic_DNA"/>
</dbReference>
<dbReference type="InterPro" id="IPR017985">
    <property type="entry name" value="MeTrfase_CN4_CS"/>
</dbReference>
<keyword evidence="7" id="KW-0238">DNA-binding</keyword>
<dbReference type="Pfam" id="PF01555">
    <property type="entry name" value="N6_N4_Mtase"/>
    <property type="match status" value="1"/>
</dbReference>
<dbReference type="GO" id="GO:0009307">
    <property type="term" value="P:DNA restriction-modification system"/>
    <property type="evidence" value="ECO:0007669"/>
    <property type="project" value="UniProtKB-KW"/>
</dbReference>
<keyword evidence="3 10" id="KW-0489">Methyltransferase</keyword>
<dbReference type="GO" id="GO:0003677">
    <property type="term" value="F:DNA binding"/>
    <property type="evidence" value="ECO:0007669"/>
    <property type="project" value="UniProtKB-KW"/>
</dbReference>
<evidence type="ECO:0000256" key="7">
    <source>
        <dbReference type="ARBA" id="ARBA00023125"/>
    </source>
</evidence>
<evidence type="ECO:0000256" key="5">
    <source>
        <dbReference type="ARBA" id="ARBA00022691"/>
    </source>
</evidence>
<organism evidence="10 12">
    <name type="scientific">Streptococcus symci</name>
    <dbReference type="NCBI Taxonomy" id="2588991"/>
    <lineage>
        <taxon>Bacteria</taxon>
        <taxon>Bacillati</taxon>
        <taxon>Bacillota</taxon>
        <taxon>Bacilli</taxon>
        <taxon>Lactobacillales</taxon>
        <taxon>Streptococcaceae</taxon>
        <taxon>Streptococcus</taxon>
    </lineage>
</organism>